<gene>
    <name evidence="10" type="ORF">SETIT_2G140200v2</name>
</gene>
<evidence type="ECO:0000256" key="8">
    <source>
        <dbReference type="SAM" id="MobiDB-lite"/>
    </source>
</evidence>
<dbReference type="Pfam" id="PF03371">
    <property type="entry name" value="PRP38"/>
    <property type="match status" value="1"/>
</dbReference>
<dbReference type="STRING" id="4555.A0A368Q0U3"/>
<keyword evidence="5 7" id="KW-0508">mRNA splicing</keyword>
<evidence type="ECO:0000256" key="3">
    <source>
        <dbReference type="ARBA" id="ARBA00022664"/>
    </source>
</evidence>
<dbReference type="InterPro" id="IPR005037">
    <property type="entry name" value="PRP38"/>
</dbReference>
<proteinExistence type="inferred from homology"/>
<comment type="function">
    <text evidence="7">Required for pre-mRNA splicing.</text>
</comment>
<dbReference type="OrthoDB" id="190958at2759"/>
<comment type="subcellular location">
    <subcellularLocation>
        <location evidence="1 7">Nucleus</location>
    </subcellularLocation>
</comment>
<feature type="compositionally biased region" description="Basic and acidic residues" evidence="8">
    <location>
        <begin position="335"/>
        <end position="358"/>
    </location>
</feature>
<sequence length="385" mass="46317">MANRTDPLAKSIHGTNPQNLVEKIVHSKIYQSTYWKEHCFGLTAETLVDKAMELDHTGGTYGGNRSPPRSSMLQIQPDKDIVVEFIKNEDYKYVRVLGAFYMRLTGTVADVYQYLEPLYNDYRKLRHKLSDGQFALTHVDEFIDELLTKDYSCDTALPRIQKRWVLEASGTLEPRRSALEDDFEEEEEDKEEQPMEIDQPNGHEKDNHRGRSPARDRDRDRDRDRKHERHHRDRDHDRDRDYDRDYGRGRDRDRDRDRERDRNRDRDRDRHRLRDDDYSRDRDRDRERDGREREHRDRDRGRHRSRSRSRDRRDRDREDGEYRRRRDRGSVSPRGRGEDGATREEPKRKKEKKEKKGEQNAPDPNDPEIIEMNKLRASLGLKPLK</sequence>
<comment type="similarity">
    <text evidence="2 7">Belongs to the PRP38 family.</text>
</comment>
<dbReference type="EMBL" id="CM003529">
    <property type="protein sequence ID" value="RCV10830.1"/>
    <property type="molecule type" value="Genomic_DNA"/>
</dbReference>
<evidence type="ECO:0000256" key="2">
    <source>
        <dbReference type="ARBA" id="ARBA00006164"/>
    </source>
</evidence>
<evidence type="ECO:0000256" key="5">
    <source>
        <dbReference type="ARBA" id="ARBA00023187"/>
    </source>
</evidence>
<evidence type="ECO:0000259" key="9">
    <source>
        <dbReference type="Pfam" id="PF12871"/>
    </source>
</evidence>
<dbReference type="PANTHER" id="PTHR23142">
    <property type="entry name" value="PRE-MRNA-SPLICING FACTOR 38A-RELATED"/>
    <property type="match status" value="1"/>
</dbReference>
<feature type="domain" description="Pre-mRNA-splicing factor 38 C-terminal" evidence="9">
    <location>
        <begin position="174"/>
        <end position="270"/>
    </location>
</feature>
<reference evidence="10" key="1">
    <citation type="journal article" date="2012" name="Nat. Biotechnol.">
        <title>Reference genome sequence of the model plant Setaria.</title>
        <authorList>
            <person name="Bennetzen J.L."/>
            <person name="Schmutz J."/>
            <person name="Wang H."/>
            <person name="Percifield R."/>
            <person name="Hawkins J."/>
            <person name="Pontaroli A.C."/>
            <person name="Estep M."/>
            <person name="Feng L."/>
            <person name="Vaughn J.N."/>
            <person name="Grimwood J."/>
            <person name="Jenkins J."/>
            <person name="Barry K."/>
            <person name="Lindquist E."/>
            <person name="Hellsten U."/>
            <person name="Deshpande S."/>
            <person name="Wang X."/>
            <person name="Wu X."/>
            <person name="Mitros T."/>
            <person name="Triplett J."/>
            <person name="Yang X."/>
            <person name="Ye C.Y."/>
            <person name="Mauro-Herrera M."/>
            <person name="Wang L."/>
            <person name="Li P."/>
            <person name="Sharma M."/>
            <person name="Sharma R."/>
            <person name="Ronald P.C."/>
            <person name="Panaud O."/>
            <person name="Kellogg E.A."/>
            <person name="Brutnell T.P."/>
            <person name="Doust A.N."/>
            <person name="Tuskan G.A."/>
            <person name="Rokhsar D."/>
            <person name="Devos K.M."/>
        </authorList>
    </citation>
    <scope>NUCLEOTIDE SEQUENCE [LARGE SCALE GENOMIC DNA]</scope>
    <source>
        <strain evidence="10">Yugu1</strain>
    </source>
</reference>
<feature type="compositionally biased region" description="Basic and acidic residues" evidence="8">
    <location>
        <begin position="311"/>
        <end position="324"/>
    </location>
</feature>
<dbReference type="InterPro" id="IPR024767">
    <property type="entry name" value="PRP38_C"/>
</dbReference>
<dbReference type="GO" id="GO:0005681">
    <property type="term" value="C:spliceosomal complex"/>
    <property type="evidence" value="ECO:0007669"/>
    <property type="project" value="UniProtKB-KW"/>
</dbReference>
<organism evidence="10">
    <name type="scientific">Setaria italica</name>
    <name type="common">Foxtail millet</name>
    <name type="synonym">Panicum italicum</name>
    <dbReference type="NCBI Taxonomy" id="4555"/>
    <lineage>
        <taxon>Eukaryota</taxon>
        <taxon>Viridiplantae</taxon>
        <taxon>Streptophyta</taxon>
        <taxon>Embryophyta</taxon>
        <taxon>Tracheophyta</taxon>
        <taxon>Spermatophyta</taxon>
        <taxon>Magnoliopsida</taxon>
        <taxon>Liliopsida</taxon>
        <taxon>Poales</taxon>
        <taxon>Poaceae</taxon>
        <taxon>PACMAD clade</taxon>
        <taxon>Panicoideae</taxon>
        <taxon>Panicodae</taxon>
        <taxon>Paniceae</taxon>
        <taxon>Cenchrinae</taxon>
        <taxon>Setaria</taxon>
    </lineage>
</organism>
<feature type="compositionally biased region" description="Basic and acidic residues" evidence="8">
    <location>
        <begin position="201"/>
        <end position="225"/>
    </location>
</feature>
<feature type="compositionally biased region" description="Basic and acidic residues" evidence="8">
    <location>
        <begin position="234"/>
        <end position="300"/>
    </location>
</feature>
<keyword evidence="4 7" id="KW-0747">Spliceosome</keyword>
<keyword evidence="3 7" id="KW-0507">mRNA processing</keyword>
<feature type="region of interest" description="Disordered" evidence="8">
    <location>
        <begin position="175"/>
        <end position="385"/>
    </location>
</feature>
<dbReference type="Pfam" id="PF12871">
    <property type="entry name" value="PRP38_assoc"/>
    <property type="match status" value="1"/>
</dbReference>
<evidence type="ECO:0000256" key="7">
    <source>
        <dbReference type="RuleBase" id="RU367025"/>
    </source>
</evidence>
<keyword evidence="6 7" id="KW-0539">Nucleus</keyword>
<dbReference type="GO" id="GO:0000398">
    <property type="term" value="P:mRNA splicing, via spliceosome"/>
    <property type="evidence" value="ECO:0007669"/>
    <property type="project" value="UniProtKB-UniRule"/>
</dbReference>
<accession>A0A368Q0U3</accession>
<dbReference type="AlphaFoldDB" id="A0A368Q0U3"/>
<evidence type="ECO:0000256" key="4">
    <source>
        <dbReference type="ARBA" id="ARBA00022728"/>
    </source>
</evidence>
<feature type="compositionally biased region" description="Acidic residues" evidence="8">
    <location>
        <begin position="180"/>
        <end position="195"/>
    </location>
</feature>
<reference evidence="10" key="2">
    <citation type="submission" date="2015-07" db="EMBL/GenBank/DDBJ databases">
        <authorList>
            <person name="Noorani M."/>
        </authorList>
    </citation>
    <scope>NUCLEOTIDE SEQUENCE</scope>
    <source>
        <strain evidence="10">Yugu1</strain>
    </source>
</reference>
<evidence type="ECO:0000313" key="10">
    <source>
        <dbReference type="EMBL" id="RCV10830.1"/>
    </source>
</evidence>
<protein>
    <recommendedName>
        <fullName evidence="7">Pre-mRNA-splicing factor 38</fullName>
    </recommendedName>
</protein>
<feature type="compositionally biased region" description="Basic residues" evidence="8">
    <location>
        <begin position="301"/>
        <end position="310"/>
    </location>
</feature>
<name>A0A368Q0U3_SETIT</name>
<evidence type="ECO:0000256" key="6">
    <source>
        <dbReference type="ARBA" id="ARBA00023242"/>
    </source>
</evidence>
<evidence type="ECO:0000256" key="1">
    <source>
        <dbReference type="ARBA" id="ARBA00004123"/>
    </source>
</evidence>